<evidence type="ECO:0000313" key="2">
    <source>
        <dbReference type="EMBL" id="KAK7361836.1"/>
    </source>
</evidence>
<keyword evidence="1" id="KW-0812">Transmembrane</keyword>
<evidence type="ECO:0000256" key="1">
    <source>
        <dbReference type="SAM" id="Phobius"/>
    </source>
</evidence>
<proteinExistence type="predicted"/>
<gene>
    <name evidence="2" type="ORF">VNO77_03921</name>
</gene>
<dbReference type="Proteomes" id="UP001367508">
    <property type="component" value="Unassembled WGS sequence"/>
</dbReference>
<organism evidence="2 3">
    <name type="scientific">Canavalia gladiata</name>
    <name type="common">Sword bean</name>
    <name type="synonym">Dolichos gladiatus</name>
    <dbReference type="NCBI Taxonomy" id="3824"/>
    <lineage>
        <taxon>Eukaryota</taxon>
        <taxon>Viridiplantae</taxon>
        <taxon>Streptophyta</taxon>
        <taxon>Embryophyta</taxon>
        <taxon>Tracheophyta</taxon>
        <taxon>Spermatophyta</taxon>
        <taxon>Magnoliopsida</taxon>
        <taxon>eudicotyledons</taxon>
        <taxon>Gunneridae</taxon>
        <taxon>Pentapetalae</taxon>
        <taxon>rosids</taxon>
        <taxon>fabids</taxon>
        <taxon>Fabales</taxon>
        <taxon>Fabaceae</taxon>
        <taxon>Papilionoideae</taxon>
        <taxon>50 kb inversion clade</taxon>
        <taxon>NPAAA clade</taxon>
        <taxon>indigoferoid/millettioid clade</taxon>
        <taxon>Phaseoleae</taxon>
        <taxon>Canavalia</taxon>
    </lineage>
</organism>
<accession>A0AAN9R7A3</accession>
<evidence type="ECO:0000313" key="3">
    <source>
        <dbReference type="Proteomes" id="UP001367508"/>
    </source>
</evidence>
<keyword evidence="1" id="KW-1133">Transmembrane helix</keyword>
<dbReference type="AlphaFoldDB" id="A0AAN9R7A3"/>
<sequence>MAASSLEVLGFWLLIEKYPRTILLAAQRISALVGIQVVVVIIAFLGNVRCFYYSRALSCVLVKTLIPLQNSLCHHGYWEGHSFSTARLRNEKDEPEMMKRHLNIVFISHVDARIALSICTLEQRSQTAPLEVLHNSPVKKKVRYPSYHSLLYADTPPVTLQENALWWGSYVILGFKHRNEILHRGMIFWKKK</sequence>
<keyword evidence="3" id="KW-1185">Reference proteome</keyword>
<protein>
    <submittedName>
        <fullName evidence="2">Uncharacterized protein</fullName>
    </submittedName>
</protein>
<dbReference type="EMBL" id="JAYMYQ010000001">
    <property type="protein sequence ID" value="KAK7361836.1"/>
    <property type="molecule type" value="Genomic_DNA"/>
</dbReference>
<comment type="caution">
    <text evidence="2">The sequence shown here is derived from an EMBL/GenBank/DDBJ whole genome shotgun (WGS) entry which is preliminary data.</text>
</comment>
<name>A0AAN9R7A3_CANGL</name>
<feature type="transmembrane region" description="Helical" evidence="1">
    <location>
        <begin position="22"/>
        <end position="45"/>
    </location>
</feature>
<reference evidence="2 3" key="1">
    <citation type="submission" date="2024-01" db="EMBL/GenBank/DDBJ databases">
        <title>The genomes of 5 underutilized Papilionoideae crops provide insights into root nodulation and disease resistanc.</title>
        <authorList>
            <person name="Jiang F."/>
        </authorList>
    </citation>
    <scope>NUCLEOTIDE SEQUENCE [LARGE SCALE GENOMIC DNA]</scope>
    <source>
        <strain evidence="2">LVBAO_FW01</strain>
        <tissue evidence="2">Leaves</tissue>
    </source>
</reference>
<keyword evidence="1" id="KW-0472">Membrane</keyword>